<dbReference type="GO" id="GO:0005886">
    <property type="term" value="C:plasma membrane"/>
    <property type="evidence" value="ECO:0007669"/>
    <property type="project" value="UniProtKB-SubCell"/>
</dbReference>
<dbReference type="RefSeq" id="WP_069936901.1">
    <property type="nucleotide sequence ID" value="NZ_MAMP01000001.1"/>
</dbReference>
<dbReference type="EMBL" id="MAMP01000001">
    <property type="protein sequence ID" value="OES46609.1"/>
    <property type="molecule type" value="Genomic_DNA"/>
</dbReference>
<evidence type="ECO:0000256" key="4">
    <source>
        <dbReference type="PIRNR" id="PIRNR005690"/>
    </source>
</evidence>
<dbReference type="PIRSF" id="PIRSF005690">
    <property type="entry name" value="GerBA"/>
    <property type="match status" value="1"/>
</dbReference>
<feature type="transmembrane region" description="Helical" evidence="6">
    <location>
        <begin position="417"/>
        <end position="439"/>
    </location>
</feature>
<keyword evidence="3 4" id="KW-0472">Membrane</keyword>
<evidence type="ECO:0000256" key="6">
    <source>
        <dbReference type="SAM" id="Phobius"/>
    </source>
</evidence>
<dbReference type="PANTHER" id="PTHR22550:SF5">
    <property type="entry name" value="LEUCINE ZIPPER PROTEIN 4"/>
    <property type="match status" value="1"/>
</dbReference>
<feature type="region of interest" description="Disordered" evidence="5">
    <location>
        <begin position="1"/>
        <end position="30"/>
    </location>
</feature>
<comment type="subcellular location">
    <subcellularLocation>
        <location evidence="4">Cell membrane</location>
    </subcellularLocation>
    <subcellularLocation>
        <location evidence="1">Membrane</location>
        <topology evidence="1">Multi-pass membrane protein</topology>
    </subcellularLocation>
</comment>
<evidence type="ECO:0000313" key="8">
    <source>
        <dbReference type="Proteomes" id="UP000095658"/>
    </source>
</evidence>
<keyword evidence="8" id="KW-1185">Reference proteome</keyword>
<feature type="compositionally biased region" description="Basic residues" evidence="5">
    <location>
        <begin position="1"/>
        <end position="14"/>
    </location>
</feature>
<protein>
    <submittedName>
        <fullName evidence="7">Spore gernimation protein KB</fullName>
    </submittedName>
</protein>
<dbReference type="PANTHER" id="PTHR22550">
    <property type="entry name" value="SPORE GERMINATION PROTEIN"/>
    <property type="match status" value="1"/>
</dbReference>
<evidence type="ECO:0000256" key="3">
    <source>
        <dbReference type="ARBA" id="ARBA00023136"/>
    </source>
</evidence>
<dbReference type="InterPro" id="IPR050768">
    <property type="entry name" value="UPF0353/GerABKA_families"/>
</dbReference>
<feature type="transmembrane region" description="Helical" evidence="6">
    <location>
        <begin position="446"/>
        <end position="467"/>
    </location>
</feature>
<dbReference type="OrthoDB" id="9772630at2"/>
<comment type="caution">
    <text evidence="7">The sequence shown here is derived from an EMBL/GenBank/DDBJ whole genome shotgun (WGS) entry which is preliminary data.</text>
</comment>
<feature type="transmembrane region" description="Helical" evidence="6">
    <location>
        <begin position="282"/>
        <end position="300"/>
    </location>
</feature>
<evidence type="ECO:0000313" key="7">
    <source>
        <dbReference type="EMBL" id="OES46609.1"/>
    </source>
</evidence>
<gene>
    <name evidence="7" type="ORF">BA724_00695</name>
</gene>
<proteinExistence type="inferred from homology"/>
<organism evidence="7 8">
    <name type="scientific">Domibacillus iocasae</name>
    <dbReference type="NCBI Taxonomy" id="1714016"/>
    <lineage>
        <taxon>Bacteria</taxon>
        <taxon>Bacillati</taxon>
        <taxon>Bacillota</taxon>
        <taxon>Bacilli</taxon>
        <taxon>Bacillales</taxon>
        <taxon>Bacillaceae</taxon>
        <taxon>Domibacillus</taxon>
    </lineage>
</organism>
<feature type="transmembrane region" description="Helical" evidence="6">
    <location>
        <begin position="320"/>
        <end position="340"/>
    </location>
</feature>
<dbReference type="GO" id="GO:0009847">
    <property type="term" value="P:spore germination"/>
    <property type="evidence" value="ECO:0007669"/>
    <property type="project" value="UniProtKB-UniRule"/>
</dbReference>
<evidence type="ECO:0000256" key="1">
    <source>
        <dbReference type="ARBA" id="ARBA00004141"/>
    </source>
</evidence>
<sequence length="543" mass="59771">MVPFFKRKKQSNKGKRQERDSSGSSKNSAEEKDFIGSSLAANVDKIRQKTGYSSDLVIRLINIGPQSEIKIAVLYVKGMVDSQSINDFLIEQIMKNKALQEKIMPNEALDIITEEAVALGGVKSVQDWEELFTVLMAGNTILLIDGINKALSASTQGGARRSVQESTTNVSVRGSKEAFTESIETNTAMVRRIINNPNLWTESMKIGKMTKTEVSIMYINGIAKNEIVEEVRKRLKRINIDGILESGYIEQLIEDQTLTTFPTVHHTERPDCVAGNLLEGRIAILVNGTPFVLLVPALFIDFFQSVEDYYERFDISTALRFLRTVTFLISLIAPAVYIAATTFHQEMIPTQLAIIIAAQRESVPFPAFVEALIMEVTFEILREAGIRMPKAIGSTVSIVGALVIGQAAVQAGIVSPAMVIIVSMTAIASFATPSYAVAISARLVRFVFMISAATFGFYGIILAFIMLTVHLCSLRSFGVPYMSPLAPFIPGEAGDTILRKPIWAYSKRPHLISGENKVSEGKHQKPGPPGPRNMTNHYTEKGE</sequence>
<keyword evidence="6" id="KW-0812">Transmembrane</keyword>
<dbReference type="Pfam" id="PF03323">
    <property type="entry name" value="GerA"/>
    <property type="match status" value="1"/>
</dbReference>
<accession>A0A1E7DUA5</accession>
<reference evidence="7 8" key="1">
    <citation type="submission" date="2016-06" db="EMBL/GenBank/DDBJ databases">
        <title>Domibacillus iocasae genome sequencing.</title>
        <authorList>
            <person name="Verma A."/>
            <person name="Pal Y."/>
            <person name="Ojha A.K."/>
            <person name="Krishnamurthi S."/>
        </authorList>
    </citation>
    <scope>NUCLEOTIDE SEQUENCE [LARGE SCALE GENOMIC DNA]</scope>
    <source>
        <strain evidence="7 8">DSM 29979</strain>
    </source>
</reference>
<name>A0A1E7DUA5_9BACI</name>
<feature type="region of interest" description="Disordered" evidence="5">
    <location>
        <begin position="514"/>
        <end position="543"/>
    </location>
</feature>
<dbReference type="STRING" id="1714016.BA724_00695"/>
<dbReference type="Proteomes" id="UP000095658">
    <property type="component" value="Unassembled WGS sequence"/>
</dbReference>
<dbReference type="InterPro" id="IPR004995">
    <property type="entry name" value="Spore_Ger"/>
</dbReference>
<dbReference type="AlphaFoldDB" id="A0A1E7DUA5"/>
<evidence type="ECO:0000256" key="2">
    <source>
        <dbReference type="ARBA" id="ARBA00005278"/>
    </source>
</evidence>
<feature type="transmembrane region" description="Helical" evidence="6">
    <location>
        <begin position="391"/>
        <end position="411"/>
    </location>
</feature>
<evidence type="ECO:0000256" key="5">
    <source>
        <dbReference type="SAM" id="MobiDB-lite"/>
    </source>
</evidence>
<comment type="similarity">
    <text evidence="2 4">Belongs to the GerABKA family.</text>
</comment>
<keyword evidence="6" id="KW-1133">Transmembrane helix</keyword>